<accession>A0A4U6THW8</accession>
<dbReference type="Gramene" id="TKW00433">
    <property type="protein sequence ID" value="TKW00433"/>
    <property type="gene ID" value="SEVIR_8G108050v2"/>
</dbReference>
<organism evidence="1 2">
    <name type="scientific">Setaria viridis</name>
    <name type="common">Green bristlegrass</name>
    <name type="synonym">Setaria italica subsp. viridis</name>
    <dbReference type="NCBI Taxonomy" id="4556"/>
    <lineage>
        <taxon>Eukaryota</taxon>
        <taxon>Viridiplantae</taxon>
        <taxon>Streptophyta</taxon>
        <taxon>Embryophyta</taxon>
        <taxon>Tracheophyta</taxon>
        <taxon>Spermatophyta</taxon>
        <taxon>Magnoliopsida</taxon>
        <taxon>Liliopsida</taxon>
        <taxon>Poales</taxon>
        <taxon>Poaceae</taxon>
        <taxon>PACMAD clade</taxon>
        <taxon>Panicoideae</taxon>
        <taxon>Panicodae</taxon>
        <taxon>Paniceae</taxon>
        <taxon>Cenchrinae</taxon>
        <taxon>Setaria</taxon>
    </lineage>
</organism>
<sequence>MCRRRGLVLHGNANAGVKQLDDYFNNTCKI</sequence>
<proteinExistence type="predicted"/>
<evidence type="ECO:0000313" key="1">
    <source>
        <dbReference type="EMBL" id="TKW00433.1"/>
    </source>
</evidence>
<evidence type="ECO:0000313" key="2">
    <source>
        <dbReference type="Proteomes" id="UP000298652"/>
    </source>
</evidence>
<name>A0A4U6THW8_SETVI</name>
<gene>
    <name evidence="1" type="ORF">SEVIR_8G108050v2</name>
</gene>
<protein>
    <submittedName>
        <fullName evidence="1">Uncharacterized protein</fullName>
    </submittedName>
</protein>
<dbReference type="AlphaFoldDB" id="A0A4U6THW8"/>
<dbReference type="Proteomes" id="UP000298652">
    <property type="component" value="Chromosome 8"/>
</dbReference>
<dbReference type="EMBL" id="CM016559">
    <property type="protein sequence ID" value="TKW00433.1"/>
    <property type="molecule type" value="Genomic_DNA"/>
</dbReference>
<reference evidence="1" key="1">
    <citation type="submission" date="2019-03" db="EMBL/GenBank/DDBJ databases">
        <title>WGS assembly of Setaria viridis.</title>
        <authorList>
            <person name="Huang P."/>
            <person name="Jenkins J."/>
            <person name="Grimwood J."/>
            <person name="Barry K."/>
            <person name="Healey A."/>
            <person name="Mamidi S."/>
            <person name="Sreedasyam A."/>
            <person name="Shu S."/>
            <person name="Feldman M."/>
            <person name="Wu J."/>
            <person name="Yu Y."/>
            <person name="Chen C."/>
            <person name="Johnson J."/>
            <person name="Rokhsar D."/>
            <person name="Baxter I."/>
            <person name="Schmutz J."/>
            <person name="Brutnell T."/>
            <person name="Kellogg E."/>
        </authorList>
    </citation>
    <scope>NUCLEOTIDE SEQUENCE [LARGE SCALE GENOMIC DNA]</scope>
</reference>
<keyword evidence="2" id="KW-1185">Reference proteome</keyword>